<dbReference type="Pfam" id="PF12633">
    <property type="entry name" value="Adenyl_cycl_N"/>
    <property type="match status" value="1"/>
</dbReference>
<accession>A0AA37TKI8</accession>
<organism evidence="2 3">
    <name type="scientific">Paraferrimonas haliotis</name>
    <dbReference type="NCBI Taxonomy" id="2013866"/>
    <lineage>
        <taxon>Bacteria</taxon>
        <taxon>Pseudomonadati</taxon>
        <taxon>Pseudomonadota</taxon>
        <taxon>Gammaproteobacteria</taxon>
        <taxon>Alteromonadales</taxon>
        <taxon>Ferrimonadaceae</taxon>
        <taxon>Paraferrimonas</taxon>
    </lineage>
</organism>
<keyword evidence="3" id="KW-1185">Reference proteome</keyword>
<evidence type="ECO:0000313" key="3">
    <source>
        <dbReference type="Proteomes" id="UP001157439"/>
    </source>
</evidence>
<dbReference type="PANTHER" id="PTHR38760:SF1">
    <property type="entry name" value="ADENYLATE CYCLASE"/>
    <property type="match status" value="1"/>
</dbReference>
<dbReference type="RefSeq" id="WP_095497797.1">
    <property type="nucleotide sequence ID" value="NZ_BSPO01000001.1"/>
</dbReference>
<dbReference type="AlphaFoldDB" id="A0AA37TKI8"/>
<name>A0AA37TKI8_9GAMM</name>
<dbReference type="InterPro" id="IPR000274">
    <property type="entry name" value="Adenylate_cyclase_1"/>
</dbReference>
<protein>
    <submittedName>
        <fullName evidence="2">Adenylate cyclase</fullName>
    </submittedName>
</protein>
<proteinExistence type="predicted"/>
<dbReference type="Proteomes" id="UP001157439">
    <property type="component" value="Unassembled WGS sequence"/>
</dbReference>
<comment type="caution">
    <text evidence="2">The sequence shown here is derived from an EMBL/GenBank/DDBJ whole genome shotgun (WGS) entry which is preliminary data.</text>
</comment>
<dbReference type="Pfam" id="PF01295">
    <property type="entry name" value="Adenylate_cycl"/>
    <property type="match status" value="1"/>
</dbReference>
<feature type="domain" description="Adenylate cyclase class-I N-terminal" evidence="1">
    <location>
        <begin position="14"/>
        <end position="200"/>
    </location>
</feature>
<dbReference type="GO" id="GO:0004016">
    <property type="term" value="F:adenylate cyclase activity"/>
    <property type="evidence" value="ECO:0007669"/>
    <property type="project" value="InterPro"/>
</dbReference>
<evidence type="ECO:0000313" key="2">
    <source>
        <dbReference type="EMBL" id="GLS82243.1"/>
    </source>
</evidence>
<evidence type="ECO:0000259" key="1">
    <source>
        <dbReference type="Pfam" id="PF12633"/>
    </source>
</evidence>
<sequence length="707" mass="80477">MLQVPASDHQFALETAKNVNQLRLQRALALLTSQGAALLEALPALFHFHDPALPGYIEADTPHGIQTYLDPIAYQKLNQLEFSRPLFHRKPQGELIGVYAMGSTGSFGHSHDSDIDLWVIHHPLSNEQQSLLNRKCDLISDFFADFGLELSCFLVAPNQFIEHKGGQLSQDASGSAQHWLLLDEFYRTHICLAGQQIQWWPKEYGDCQQALDLGDLSELPASEYFGAALWQLHKGQARPHKSLLKVLLLEAYSEDYPKGELLSQTLWRQACQGDYSCDNDPYVLLLRRVSNYLKRHYDDSRLELVRQCFYLKSGITLTDNQQNKDWRHDFMASLTNSWGWSAHHIAQLDNVSDWDAAKLTQFNRQLDELLLSSYNRLVKFAGRQQLTHDMSLEDLGLLTRRMHTRFNPDPNKLNTFNRLWSRNQAEAILHIESHSERGFNLFGRNLGVGPRAKPRLLHRAKSALELVAWARLNGVCSDQTQWRHQGDLGLYWLNKVAASLTKDVLAQPKVTLDNLRNPWKYNAFIWVVNPLTDPVKDFKGQSLTINFFGNSIFNIGAMNTNLVGSMGVLARTTWGEWHCYLFDGEQAILEALQFACQSEARECSSYQTLCCSDNLSKKLIDAISILLKNGVSTCLDSPQHDPQEQPLRLGGKDYLLNFSSLGMTYREVDLASTVRQKRGGHSQLLTSKKTTIKQRLLTKLRFPRKGD</sequence>
<reference evidence="2 3" key="1">
    <citation type="journal article" date="2014" name="Int. J. Syst. Evol. Microbiol.">
        <title>Complete genome sequence of Corynebacterium casei LMG S-19264T (=DSM 44701T), isolated from a smear-ripened cheese.</title>
        <authorList>
            <consortium name="US DOE Joint Genome Institute (JGI-PGF)"/>
            <person name="Walter F."/>
            <person name="Albersmeier A."/>
            <person name="Kalinowski J."/>
            <person name="Ruckert C."/>
        </authorList>
    </citation>
    <scope>NUCLEOTIDE SEQUENCE [LARGE SCALE GENOMIC DNA]</scope>
    <source>
        <strain evidence="2 3">NBRC 112785</strain>
    </source>
</reference>
<dbReference type="GO" id="GO:0006171">
    <property type="term" value="P:cAMP biosynthetic process"/>
    <property type="evidence" value="ECO:0007669"/>
    <property type="project" value="InterPro"/>
</dbReference>
<dbReference type="InterPro" id="IPR024685">
    <property type="entry name" value="Adenylate_cyclase_1_N"/>
</dbReference>
<gene>
    <name evidence="2" type="primary">cyaA</name>
    <name evidence="2" type="ORF">GCM10007894_02200</name>
</gene>
<dbReference type="PANTHER" id="PTHR38760">
    <property type="entry name" value="ADENYLATE CYCLASE"/>
    <property type="match status" value="1"/>
</dbReference>
<dbReference type="EMBL" id="BSPO01000001">
    <property type="protein sequence ID" value="GLS82243.1"/>
    <property type="molecule type" value="Genomic_DNA"/>
</dbReference>